<protein>
    <submittedName>
        <fullName evidence="1">Uncharacterized protein</fullName>
    </submittedName>
</protein>
<dbReference type="EMBL" id="AFRT01001301">
    <property type="protein sequence ID" value="ELU40850.1"/>
    <property type="molecule type" value="Genomic_DNA"/>
</dbReference>
<evidence type="ECO:0000313" key="2">
    <source>
        <dbReference type="Proteomes" id="UP000011668"/>
    </source>
</evidence>
<comment type="caution">
    <text evidence="1">The sequence shown here is derived from an EMBL/GenBank/DDBJ whole genome shotgun (WGS) entry which is preliminary data.</text>
</comment>
<proteinExistence type="predicted"/>
<dbReference type="AlphaFoldDB" id="L8WSA7"/>
<gene>
    <name evidence="1" type="ORF">AG1IA_05122</name>
</gene>
<sequence length="61" mass="7139">MSSININLHFRIRRFRGVFCECFRMRSRSSYVSVCGIKPPLWIVARLGSPTTMVPILFYKV</sequence>
<evidence type="ECO:0000313" key="1">
    <source>
        <dbReference type="EMBL" id="ELU40850.1"/>
    </source>
</evidence>
<dbReference type="Proteomes" id="UP000011668">
    <property type="component" value="Unassembled WGS sequence"/>
</dbReference>
<keyword evidence="2" id="KW-1185">Reference proteome</keyword>
<reference evidence="1 2" key="1">
    <citation type="journal article" date="2013" name="Nat. Commun.">
        <title>The evolution and pathogenic mechanisms of the rice sheath blight pathogen.</title>
        <authorList>
            <person name="Zheng A."/>
            <person name="Lin R."/>
            <person name="Xu L."/>
            <person name="Qin P."/>
            <person name="Tang C."/>
            <person name="Ai P."/>
            <person name="Zhang D."/>
            <person name="Liu Y."/>
            <person name="Sun Z."/>
            <person name="Feng H."/>
            <person name="Wang Y."/>
            <person name="Chen Y."/>
            <person name="Liang X."/>
            <person name="Fu R."/>
            <person name="Li Q."/>
            <person name="Zhang J."/>
            <person name="Yu X."/>
            <person name="Xie Z."/>
            <person name="Ding L."/>
            <person name="Guan P."/>
            <person name="Tang J."/>
            <person name="Liang Y."/>
            <person name="Wang S."/>
            <person name="Deng Q."/>
            <person name="Li S."/>
            <person name="Zhu J."/>
            <person name="Wang L."/>
            <person name="Liu H."/>
            <person name="Li P."/>
        </authorList>
    </citation>
    <scope>NUCLEOTIDE SEQUENCE [LARGE SCALE GENOMIC DNA]</scope>
    <source>
        <strain evidence="2">AG-1 IA</strain>
    </source>
</reference>
<organism evidence="1 2">
    <name type="scientific">Thanatephorus cucumeris (strain AG1-IA)</name>
    <name type="common">Rice sheath blight fungus</name>
    <name type="synonym">Rhizoctonia solani</name>
    <dbReference type="NCBI Taxonomy" id="983506"/>
    <lineage>
        <taxon>Eukaryota</taxon>
        <taxon>Fungi</taxon>
        <taxon>Dikarya</taxon>
        <taxon>Basidiomycota</taxon>
        <taxon>Agaricomycotina</taxon>
        <taxon>Agaricomycetes</taxon>
        <taxon>Cantharellales</taxon>
        <taxon>Ceratobasidiaceae</taxon>
        <taxon>Rhizoctonia</taxon>
        <taxon>Rhizoctonia solani AG-1</taxon>
    </lineage>
</organism>
<name>L8WSA7_THACA</name>
<dbReference type="HOGENOM" id="CLU_2924311_0_0_1"/>
<accession>L8WSA7</accession>